<dbReference type="GO" id="GO:0046872">
    <property type="term" value="F:metal ion binding"/>
    <property type="evidence" value="ECO:0007669"/>
    <property type="project" value="UniProtKB-KW"/>
</dbReference>
<evidence type="ECO:0000259" key="6">
    <source>
        <dbReference type="PROSITE" id="PS51471"/>
    </source>
</evidence>
<evidence type="ECO:0000313" key="7">
    <source>
        <dbReference type="EMBL" id="PKU60752.1"/>
    </source>
</evidence>
<dbReference type="AlphaFoldDB" id="A0A2I0VBG6"/>
<dbReference type="EMBL" id="KZ503889">
    <property type="protein sequence ID" value="PKU60752.1"/>
    <property type="molecule type" value="Genomic_DNA"/>
</dbReference>
<keyword evidence="2 5" id="KW-0479">Metal-binding</keyword>
<reference evidence="7 8" key="2">
    <citation type="journal article" date="2017" name="Nature">
        <title>The Apostasia genome and the evolution of orchids.</title>
        <authorList>
            <person name="Zhang G.Q."/>
            <person name="Liu K.W."/>
            <person name="Li Z."/>
            <person name="Lohaus R."/>
            <person name="Hsiao Y.Y."/>
            <person name="Niu S.C."/>
            <person name="Wang J.Y."/>
            <person name="Lin Y.C."/>
            <person name="Xu Q."/>
            <person name="Chen L.J."/>
            <person name="Yoshida K."/>
            <person name="Fujiwara S."/>
            <person name="Wang Z.W."/>
            <person name="Zhang Y.Q."/>
            <person name="Mitsuda N."/>
            <person name="Wang M."/>
            <person name="Liu G.H."/>
            <person name="Pecoraro L."/>
            <person name="Huang H.X."/>
            <person name="Xiao X.J."/>
            <person name="Lin M."/>
            <person name="Wu X.Y."/>
            <person name="Wu W.L."/>
            <person name="Chen Y.Y."/>
            <person name="Chang S.B."/>
            <person name="Sakamoto S."/>
            <person name="Ohme-Takagi M."/>
            <person name="Yagi M."/>
            <person name="Zeng S.J."/>
            <person name="Shen C.Y."/>
            <person name="Yeh C.M."/>
            <person name="Luo Y.B."/>
            <person name="Tsai W.C."/>
            <person name="Van de Peer Y."/>
            <person name="Liu Z.J."/>
        </authorList>
    </citation>
    <scope>NUCLEOTIDE SEQUENCE [LARGE SCALE GENOMIC DNA]</scope>
    <source>
        <tissue evidence="7">The whole plant</tissue>
    </source>
</reference>
<dbReference type="InterPro" id="IPR026992">
    <property type="entry name" value="DIOX_N"/>
</dbReference>
<sequence length="359" mass="40536">MEENLGIGRYGGSLKVANVQALAEKLSSEIPDRYVRPERKEEIFTADDEISGESIPAIDFSKLFDSEYSEEEAAKLHSACEGWGFFQLVNHGVPEDVISKLREDVEEFFKLPLEEREKVAQLPGQIEGYGQVFVQSEEQKLDWGDVLALATLPPNIKQFRFWPTNPPSFRENLERYADEVKRVADGILKMISKNLGLGVDKLYDMFKGGIQIFRFNYYPPCPTPEKVLGLSSHSDAVGLTILLQLNELPGLQIRRNGGWLPVKVTPGTFIVNIGDIIEILCNGKYKSIEHRAIVNNEKARLSVAGFHELNFGDVVGPIPEIVKGDKLHYKSLEFEEYIKQIFSCKLEAKSILDLMKLDE</sequence>
<dbReference type="FunFam" id="2.60.120.330:FF:000001">
    <property type="entry name" value="Protein SRG1"/>
    <property type="match status" value="1"/>
</dbReference>
<comment type="similarity">
    <text evidence="1 5">Belongs to the iron/ascorbate-dependent oxidoreductase family.</text>
</comment>
<reference evidence="7 8" key="1">
    <citation type="journal article" date="2016" name="Sci. Rep.">
        <title>The Dendrobium catenatum Lindl. genome sequence provides insights into polysaccharide synthase, floral development and adaptive evolution.</title>
        <authorList>
            <person name="Zhang G.Q."/>
            <person name="Xu Q."/>
            <person name="Bian C."/>
            <person name="Tsai W.C."/>
            <person name="Yeh C.M."/>
            <person name="Liu K.W."/>
            <person name="Yoshida K."/>
            <person name="Zhang L.S."/>
            <person name="Chang S.B."/>
            <person name="Chen F."/>
            <person name="Shi Y."/>
            <person name="Su Y.Y."/>
            <person name="Zhang Y.Q."/>
            <person name="Chen L.J."/>
            <person name="Yin Y."/>
            <person name="Lin M."/>
            <person name="Huang H."/>
            <person name="Deng H."/>
            <person name="Wang Z.W."/>
            <person name="Zhu S.L."/>
            <person name="Zhao X."/>
            <person name="Deng C."/>
            <person name="Niu S.C."/>
            <person name="Huang J."/>
            <person name="Wang M."/>
            <person name="Liu G.H."/>
            <person name="Yang H.J."/>
            <person name="Xiao X.J."/>
            <person name="Hsiao Y.Y."/>
            <person name="Wu W.L."/>
            <person name="Chen Y.Y."/>
            <person name="Mitsuda N."/>
            <person name="Ohme-Takagi M."/>
            <person name="Luo Y.B."/>
            <person name="Van de Peer Y."/>
            <person name="Liu Z.J."/>
        </authorList>
    </citation>
    <scope>NUCLEOTIDE SEQUENCE [LARGE SCALE GENOMIC DNA]</scope>
    <source>
        <tissue evidence="7">The whole plant</tissue>
    </source>
</reference>
<evidence type="ECO:0000313" key="8">
    <source>
        <dbReference type="Proteomes" id="UP000233837"/>
    </source>
</evidence>
<dbReference type="OrthoDB" id="288590at2759"/>
<dbReference type="Proteomes" id="UP000233837">
    <property type="component" value="Unassembled WGS sequence"/>
</dbReference>
<dbReference type="PANTHER" id="PTHR47991">
    <property type="entry name" value="OXOGLUTARATE/IRON-DEPENDENT DIOXYGENASE"/>
    <property type="match status" value="1"/>
</dbReference>
<keyword evidence="3 5" id="KW-0560">Oxidoreductase</keyword>
<protein>
    <submittedName>
        <fullName evidence="7">S-norcoclaurine synthase 1</fullName>
    </submittedName>
</protein>
<dbReference type="GO" id="GO:0016491">
    <property type="term" value="F:oxidoreductase activity"/>
    <property type="evidence" value="ECO:0007669"/>
    <property type="project" value="UniProtKB-KW"/>
</dbReference>
<dbReference type="InterPro" id="IPR044861">
    <property type="entry name" value="IPNS-like_FE2OG_OXY"/>
</dbReference>
<dbReference type="Pfam" id="PF03171">
    <property type="entry name" value="2OG-FeII_Oxy"/>
    <property type="match status" value="1"/>
</dbReference>
<name>A0A2I0VBG6_9ASPA</name>
<evidence type="ECO:0000256" key="4">
    <source>
        <dbReference type="ARBA" id="ARBA00023004"/>
    </source>
</evidence>
<dbReference type="Pfam" id="PF14226">
    <property type="entry name" value="DIOX_N"/>
    <property type="match status" value="1"/>
</dbReference>
<feature type="domain" description="Fe2OG dioxygenase" evidence="6">
    <location>
        <begin position="209"/>
        <end position="309"/>
    </location>
</feature>
<dbReference type="InterPro" id="IPR027443">
    <property type="entry name" value="IPNS-like_sf"/>
</dbReference>
<dbReference type="Gene3D" id="2.60.120.330">
    <property type="entry name" value="B-lactam Antibiotic, Isopenicillin N Synthase, Chain"/>
    <property type="match status" value="1"/>
</dbReference>
<evidence type="ECO:0000256" key="3">
    <source>
        <dbReference type="ARBA" id="ARBA00023002"/>
    </source>
</evidence>
<dbReference type="InterPro" id="IPR005123">
    <property type="entry name" value="Oxoglu/Fe-dep_dioxygenase_dom"/>
</dbReference>
<proteinExistence type="inferred from homology"/>
<accession>A0A2I0VBG6</accession>
<evidence type="ECO:0000256" key="5">
    <source>
        <dbReference type="RuleBase" id="RU003682"/>
    </source>
</evidence>
<evidence type="ECO:0000256" key="2">
    <source>
        <dbReference type="ARBA" id="ARBA00022723"/>
    </source>
</evidence>
<organism evidence="7 8">
    <name type="scientific">Dendrobium catenatum</name>
    <dbReference type="NCBI Taxonomy" id="906689"/>
    <lineage>
        <taxon>Eukaryota</taxon>
        <taxon>Viridiplantae</taxon>
        <taxon>Streptophyta</taxon>
        <taxon>Embryophyta</taxon>
        <taxon>Tracheophyta</taxon>
        <taxon>Spermatophyta</taxon>
        <taxon>Magnoliopsida</taxon>
        <taxon>Liliopsida</taxon>
        <taxon>Asparagales</taxon>
        <taxon>Orchidaceae</taxon>
        <taxon>Epidendroideae</taxon>
        <taxon>Malaxideae</taxon>
        <taxon>Dendrobiinae</taxon>
        <taxon>Dendrobium</taxon>
    </lineage>
</organism>
<keyword evidence="4 5" id="KW-0408">Iron</keyword>
<evidence type="ECO:0000256" key="1">
    <source>
        <dbReference type="ARBA" id="ARBA00008056"/>
    </source>
</evidence>
<gene>
    <name evidence="7" type="primary">NCS1</name>
    <name evidence="7" type="ORF">MA16_Dca024720</name>
</gene>
<dbReference type="PROSITE" id="PS51471">
    <property type="entry name" value="FE2OG_OXY"/>
    <property type="match status" value="1"/>
</dbReference>
<dbReference type="SUPFAM" id="SSF51197">
    <property type="entry name" value="Clavaminate synthase-like"/>
    <property type="match status" value="1"/>
</dbReference>
<keyword evidence="8" id="KW-1185">Reference proteome</keyword>
<dbReference type="InterPro" id="IPR050295">
    <property type="entry name" value="Plant_2OG-oxidoreductases"/>
</dbReference>